<sequence>MHFNLMNNNMIYVEGSLLSELLSAYIFGPIRLLVQKTNQFTFQENTYLLAAADSEIFLAVADSEIFFRMDNNDRGHALGLDCTMYPLCQQMSQWLAALRGW</sequence>
<organism evidence="1 2">
    <name type="scientific">Hibiscus sabdariffa</name>
    <name type="common">roselle</name>
    <dbReference type="NCBI Taxonomy" id="183260"/>
    <lineage>
        <taxon>Eukaryota</taxon>
        <taxon>Viridiplantae</taxon>
        <taxon>Streptophyta</taxon>
        <taxon>Embryophyta</taxon>
        <taxon>Tracheophyta</taxon>
        <taxon>Spermatophyta</taxon>
        <taxon>Magnoliopsida</taxon>
        <taxon>eudicotyledons</taxon>
        <taxon>Gunneridae</taxon>
        <taxon>Pentapetalae</taxon>
        <taxon>rosids</taxon>
        <taxon>malvids</taxon>
        <taxon>Malvales</taxon>
        <taxon>Malvaceae</taxon>
        <taxon>Malvoideae</taxon>
        <taxon>Hibiscus</taxon>
    </lineage>
</organism>
<reference evidence="1 2" key="1">
    <citation type="journal article" date="2024" name="G3 (Bethesda)">
        <title>Genome assembly of Hibiscus sabdariffa L. provides insights into metabolisms of medicinal natural products.</title>
        <authorList>
            <person name="Kim T."/>
        </authorList>
    </citation>
    <scope>NUCLEOTIDE SEQUENCE [LARGE SCALE GENOMIC DNA]</scope>
    <source>
        <strain evidence="1">TK-2024</strain>
        <tissue evidence="1">Old leaves</tissue>
    </source>
</reference>
<dbReference type="Proteomes" id="UP001472677">
    <property type="component" value="Unassembled WGS sequence"/>
</dbReference>
<comment type="caution">
    <text evidence="1">The sequence shown here is derived from an EMBL/GenBank/DDBJ whole genome shotgun (WGS) entry which is preliminary data.</text>
</comment>
<evidence type="ECO:0000313" key="2">
    <source>
        <dbReference type="Proteomes" id="UP001472677"/>
    </source>
</evidence>
<proteinExistence type="predicted"/>
<keyword evidence="2" id="KW-1185">Reference proteome</keyword>
<dbReference type="EMBL" id="JBBPBM010000036">
    <property type="protein sequence ID" value="KAK8529626.1"/>
    <property type="molecule type" value="Genomic_DNA"/>
</dbReference>
<protein>
    <submittedName>
        <fullName evidence="1">Uncharacterized protein</fullName>
    </submittedName>
</protein>
<evidence type="ECO:0000313" key="1">
    <source>
        <dbReference type="EMBL" id="KAK8529626.1"/>
    </source>
</evidence>
<name>A0ABR2D4B3_9ROSI</name>
<gene>
    <name evidence="1" type="ORF">V6N12_060403</name>
</gene>
<accession>A0ABR2D4B3</accession>